<dbReference type="Proteomes" id="UP001430356">
    <property type="component" value="Unassembled WGS sequence"/>
</dbReference>
<evidence type="ECO:0000313" key="2">
    <source>
        <dbReference type="Proteomes" id="UP001430356"/>
    </source>
</evidence>
<dbReference type="EMBL" id="JAECZO010000004">
    <property type="protein sequence ID" value="KAK7200143.1"/>
    <property type="molecule type" value="Genomic_DNA"/>
</dbReference>
<accession>A0AAW0F1R8</accession>
<protein>
    <submittedName>
        <fullName evidence="1">Uncharacterized protein</fullName>
    </submittedName>
</protein>
<proteinExistence type="predicted"/>
<comment type="caution">
    <text evidence="1">The sequence shown here is derived from an EMBL/GenBank/DDBJ whole genome shotgun (WGS) entry which is preliminary data.</text>
</comment>
<organism evidence="1 2">
    <name type="scientific">Novymonas esmeraldas</name>
    <dbReference type="NCBI Taxonomy" id="1808958"/>
    <lineage>
        <taxon>Eukaryota</taxon>
        <taxon>Discoba</taxon>
        <taxon>Euglenozoa</taxon>
        <taxon>Kinetoplastea</taxon>
        <taxon>Metakinetoplastina</taxon>
        <taxon>Trypanosomatida</taxon>
        <taxon>Trypanosomatidae</taxon>
        <taxon>Novymonas</taxon>
    </lineage>
</organism>
<reference evidence="1 2" key="1">
    <citation type="journal article" date="2021" name="MBio">
        <title>A New Model Trypanosomatid, Novymonas esmeraldas: Genomic Perception of Its 'Candidatus Pandoraea novymonadis' Endosymbiont.</title>
        <authorList>
            <person name="Zakharova A."/>
            <person name="Saura A."/>
            <person name="Butenko A."/>
            <person name="Podesvova L."/>
            <person name="Warmusova S."/>
            <person name="Kostygov A.Y."/>
            <person name="Nenarokova A."/>
            <person name="Lukes J."/>
            <person name="Opperdoes F.R."/>
            <person name="Yurchenko V."/>
        </authorList>
    </citation>
    <scope>NUCLEOTIDE SEQUENCE [LARGE SCALE GENOMIC DNA]</scope>
    <source>
        <strain evidence="1 2">E262AT.01</strain>
    </source>
</reference>
<dbReference type="AlphaFoldDB" id="A0AAW0F1R8"/>
<name>A0AAW0F1R8_9TRYP</name>
<dbReference type="SUPFAM" id="SSF110296">
    <property type="entry name" value="Oligoxyloglucan reducing end-specific cellobiohydrolase"/>
    <property type="match status" value="1"/>
</dbReference>
<gene>
    <name evidence="1" type="ORF">NESM_000064700</name>
</gene>
<evidence type="ECO:0000313" key="1">
    <source>
        <dbReference type="EMBL" id="KAK7200143.1"/>
    </source>
</evidence>
<keyword evidence="2" id="KW-1185">Reference proteome</keyword>
<sequence length="499" mass="51965">MDGTAELAGLVRRLPPQVYERVLLLLHCLLCSNQDSSANVGVHTLSLSAICDIVLAACPGPVPRFVLALSSNDKLLRSADGGHTWRRCFSRTNEPIQAAAATATNLLDDVTALLQSTETTSDEATGGGGGDGGASSVVCSADGRGDVVALCGLHGFFAVSGDRGVTFTTATNYLSGYLGENADLRHVCVLDPSHILVSDGLRVVRVAVQCPGYGPLALGKARVVLVCTCQVCLMRTCSSSGGVVVAENGKLHLSFDSAATFLEVRHSLGRIRDCDAAAAALRRCELPAFPATALETSLGLPVADGSTASPRRAAPYEYVSGYKCDVATRAEAATLAAAVASFETGAVRHGADVFYRFFFVVGVGAEVLPYDYSAMLCVCTRRDDESIVVMSTAAHVSYIPFSQSRSHEQLLCAVARCRDGDGGNLIASRGSSVGTSVSRDLDRWSTARGGAPVGLLSVGGGDILVCGRNKVVSRVGGSAETHTIPNEMRAPLLTAAFAM</sequence>